<dbReference type="InterPro" id="IPR026822">
    <property type="entry name" value="Spp2/MOS2_G-patch"/>
</dbReference>
<dbReference type="EMBL" id="JAUKUD010000001">
    <property type="protein sequence ID" value="KAK0753101.1"/>
    <property type="molecule type" value="Genomic_DNA"/>
</dbReference>
<reference evidence="6" key="1">
    <citation type="submission" date="2023-06" db="EMBL/GenBank/DDBJ databases">
        <title>Genome-scale phylogeny and comparative genomics of the fungal order Sordariales.</title>
        <authorList>
            <consortium name="Lawrence Berkeley National Laboratory"/>
            <person name="Hensen N."/>
            <person name="Bonometti L."/>
            <person name="Westerberg I."/>
            <person name="Brannstrom I.O."/>
            <person name="Guillou S."/>
            <person name="Cros-Aarteil S."/>
            <person name="Calhoun S."/>
            <person name="Haridas S."/>
            <person name="Kuo A."/>
            <person name="Mondo S."/>
            <person name="Pangilinan J."/>
            <person name="Riley R."/>
            <person name="LaButti K."/>
            <person name="Andreopoulos B."/>
            <person name="Lipzen A."/>
            <person name="Chen C."/>
            <person name="Yanf M."/>
            <person name="Daum C."/>
            <person name="Ng V."/>
            <person name="Clum A."/>
            <person name="Steindorff A."/>
            <person name="Ohm R."/>
            <person name="Martin F."/>
            <person name="Silar P."/>
            <person name="Natvig D."/>
            <person name="Lalanne C."/>
            <person name="Gautier V."/>
            <person name="Ament-velasquez S.L."/>
            <person name="Kruys A."/>
            <person name="Hutchinson M.I."/>
            <person name="Powell A.J."/>
            <person name="Barry K."/>
            <person name="Miller A.N."/>
            <person name="Grigoriev I.V."/>
            <person name="Debuchy R."/>
            <person name="Gladieux P."/>
            <person name="Thoren M.H."/>
            <person name="Johannesson H."/>
        </authorList>
    </citation>
    <scope>NUCLEOTIDE SEQUENCE</scope>
    <source>
        <strain evidence="6">SMH3187-1</strain>
    </source>
</reference>
<protein>
    <recommendedName>
        <fullName evidence="5">Spp2/MOS2 G-patch domain-containing protein</fullName>
    </recommendedName>
</protein>
<evidence type="ECO:0000259" key="5">
    <source>
        <dbReference type="Pfam" id="PF12656"/>
    </source>
</evidence>
<evidence type="ECO:0000256" key="4">
    <source>
        <dbReference type="SAM" id="MobiDB-lite"/>
    </source>
</evidence>
<comment type="similarity">
    <text evidence="2">Belongs to the SPP2 family.</text>
</comment>
<evidence type="ECO:0000256" key="3">
    <source>
        <dbReference type="ARBA" id="ARBA00023242"/>
    </source>
</evidence>
<feature type="compositionally biased region" description="Basic and acidic residues" evidence="4">
    <location>
        <begin position="250"/>
        <end position="292"/>
    </location>
</feature>
<feature type="region of interest" description="Disordered" evidence="4">
    <location>
        <begin position="217"/>
        <end position="292"/>
    </location>
</feature>
<proteinExistence type="inferred from homology"/>
<evidence type="ECO:0000256" key="2">
    <source>
        <dbReference type="ARBA" id="ARBA00008576"/>
    </source>
</evidence>
<name>A0AA40F8M1_9PEZI</name>
<dbReference type="AlphaFoldDB" id="A0AA40F8M1"/>
<feature type="non-terminal residue" evidence="6">
    <location>
        <position position="292"/>
    </location>
</feature>
<keyword evidence="3" id="KW-0539">Nucleus</keyword>
<dbReference type="Proteomes" id="UP001172155">
    <property type="component" value="Unassembled WGS sequence"/>
</dbReference>
<feature type="region of interest" description="Disordered" evidence="4">
    <location>
        <begin position="1"/>
        <end position="185"/>
    </location>
</feature>
<comment type="subcellular location">
    <subcellularLocation>
        <location evidence="1">Nucleus</location>
    </subcellularLocation>
</comment>
<dbReference type="GO" id="GO:0005634">
    <property type="term" value="C:nucleus"/>
    <property type="evidence" value="ECO:0007669"/>
    <property type="project" value="UniProtKB-SubCell"/>
</dbReference>
<evidence type="ECO:0000313" key="6">
    <source>
        <dbReference type="EMBL" id="KAK0753101.1"/>
    </source>
</evidence>
<keyword evidence="7" id="KW-1185">Reference proteome</keyword>
<dbReference type="Pfam" id="PF12656">
    <property type="entry name" value="G-patch_2"/>
    <property type="match status" value="1"/>
</dbReference>
<feature type="domain" description="Spp2/MOS2 G-patch" evidence="5">
    <location>
        <begin position="176"/>
        <end position="226"/>
    </location>
</feature>
<gene>
    <name evidence="6" type="ORF">B0T18DRAFT_292571</name>
</gene>
<feature type="compositionally biased region" description="Basic and acidic residues" evidence="4">
    <location>
        <begin position="72"/>
        <end position="106"/>
    </location>
</feature>
<organism evidence="6 7">
    <name type="scientific">Schizothecium vesticola</name>
    <dbReference type="NCBI Taxonomy" id="314040"/>
    <lineage>
        <taxon>Eukaryota</taxon>
        <taxon>Fungi</taxon>
        <taxon>Dikarya</taxon>
        <taxon>Ascomycota</taxon>
        <taxon>Pezizomycotina</taxon>
        <taxon>Sordariomycetes</taxon>
        <taxon>Sordariomycetidae</taxon>
        <taxon>Sordariales</taxon>
        <taxon>Schizotheciaceae</taxon>
        <taxon>Schizothecium</taxon>
    </lineage>
</organism>
<feature type="compositionally biased region" description="Basic residues" evidence="4">
    <location>
        <begin position="1"/>
        <end position="17"/>
    </location>
</feature>
<evidence type="ECO:0000256" key="1">
    <source>
        <dbReference type="ARBA" id="ARBA00004123"/>
    </source>
</evidence>
<feature type="non-terminal residue" evidence="6">
    <location>
        <position position="1"/>
    </location>
</feature>
<comment type="caution">
    <text evidence="6">The sequence shown here is derived from an EMBL/GenBank/DDBJ whole genome shotgun (WGS) entry which is preliminary data.</text>
</comment>
<evidence type="ECO:0000313" key="7">
    <source>
        <dbReference type="Proteomes" id="UP001172155"/>
    </source>
</evidence>
<accession>A0AA40F8M1</accession>
<sequence>FKPRARPAHTKRHRVARSLHDDSSSSRSGSSDDDDERARRRQHKVQAITTYGDDSGSEGEMHDAPSSSKHPRRDDDKSNRRGHNDQPQSHDRSPSREGAEEPEKQPPVKWGLTINMKGAGKPKDPPTKTSTTPPTKPPTTKRPLTLDDEALESLIDASSHAPKRSKPTTTPDGPDSEPRLEDYRALPIDDFGAHLLRGFGWDGQLKGKVKEVDRRRANLTGLGAKGDVKGAEDLGAWNQKSGAGGGGKPVRLEDYRREEGKRRERRDARERDSYKREKERERGRDGGREKER</sequence>